<organism evidence="1 2">
    <name type="scientific">Fusarium fujikuroi</name>
    <name type="common">Bakanae and foot rot disease fungus</name>
    <name type="synonym">Gibberella fujikuroi</name>
    <dbReference type="NCBI Taxonomy" id="5127"/>
    <lineage>
        <taxon>Eukaryota</taxon>
        <taxon>Fungi</taxon>
        <taxon>Dikarya</taxon>
        <taxon>Ascomycota</taxon>
        <taxon>Pezizomycotina</taxon>
        <taxon>Sordariomycetes</taxon>
        <taxon>Hypocreomycetidae</taxon>
        <taxon>Hypocreales</taxon>
        <taxon>Nectriaceae</taxon>
        <taxon>Fusarium</taxon>
        <taxon>Fusarium fujikuroi species complex</taxon>
    </lineage>
</organism>
<evidence type="ECO:0000313" key="2">
    <source>
        <dbReference type="Proteomes" id="UP000760494"/>
    </source>
</evidence>
<reference evidence="1" key="1">
    <citation type="submission" date="2019-05" db="EMBL/GenBank/DDBJ databases">
        <authorList>
            <person name="Piombo E."/>
        </authorList>
    </citation>
    <scope>NUCLEOTIDE SEQUENCE</scope>
    <source>
        <strain evidence="1">C2S</strain>
    </source>
</reference>
<accession>A0A9Q9RS07</accession>
<gene>
    <name evidence="1" type="ORF">C2S_1942</name>
</gene>
<name>A0A9Q9RS07_FUSFU</name>
<proteinExistence type="predicted"/>
<dbReference type="Proteomes" id="UP000760494">
    <property type="component" value="Unassembled WGS sequence"/>
</dbReference>
<evidence type="ECO:0000313" key="1">
    <source>
        <dbReference type="EMBL" id="VTT76758.1"/>
    </source>
</evidence>
<dbReference type="EMBL" id="CABFJX010000385">
    <property type="protein sequence ID" value="VTT76758.1"/>
    <property type="molecule type" value="Genomic_DNA"/>
</dbReference>
<comment type="caution">
    <text evidence="1">The sequence shown here is derived from an EMBL/GenBank/DDBJ whole genome shotgun (WGS) entry which is preliminary data.</text>
</comment>
<dbReference type="AlphaFoldDB" id="A0A9Q9RS07"/>
<sequence length="123" mass="14233">MVKLINHWYPGITILEIVRPSRDLLRIGAESGRSYRPMLDLELCNILLKLYGFRGIKTSTTIYNSIRAITYKFSSLEHLRSIKSFRKTTLQPGLTILNLRDLYKPVIKSAIKAKIDRLKTLQI</sequence>
<protein>
    <submittedName>
        <fullName evidence="1">Uncharacterized protein</fullName>
    </submittedName>
</protein>